<proteinExistence type="predicted"/>
<dbReference type="EMBL" id="BGZK01000007">
    <property type="protein sequence ID" value="GBP00969.1"/>
    <property type="molecule type" value="Genomic_DNA"/>
</dbReference>
<reference evidence="1 2" key="1">
    <citation type="journal article" date="2019" name="Commun. Biol.">
        <title>The bagworm genome reveals a unique fibroin gene that provides high tensile strength.</title>
        <authorList>
            <person name="Kono N."/>
            <person name="Nakamura H."/>
            <person name="Ohtoshi R."/>
            <person name="Tomita M."/>
            <person name="Numata K."/>
            <person name="Arakawa K."/>
        </authorList>
    </citation>
    <scope>NUCLEOTIDE SEQUENCE [LARGE SCALE GENOMIC DNA]</scope>
</reference>
<comment type="caution">
    <text evidence="1">The sequence shown here is derived from an EMBL/GenBank/DDBJ whole genome shotgun (WGS) entry which is preliminary data.</text>
</comment>
<sequence>MRSRTGLRAIRNSFEKVSLYGNDEVKRARTDRKLSKLEKHRGNKEAETRNRLELIKVIDATRKVTARRCKWELLRPQSFDGPDCGSASDRVSELNTSERTGEGRKLWSDVWMPKSRNEMFCSMLPLFWRDLQQQAAEPHELNGSLPGKIKIPTKRRNNTRLQRAAGTRQRPTGITTLCMRLFVADI</sequence>
<dbReference type="AlphaFoldDB" id="A0A4C1SFN7"/>
<protein>
    <submittedName>
        <fullName evidence="1">Uncharacterized protein</fullName>
    </submittedName>
</protein>
<evidence type="ECO:0000313" key="2">
    <source>
        <dbReference type="Proteomes" id="UP000299102"/>
    </source>
</evidence>
<accession>A0A4C1SFN7</accession>
<dbReference type="Proteomes" id="UP000299102">
    <property type="component" value="Unassembled WGS sequence"/>
</dbReference>
<evidence type="ECO:0000313" key="1">
    <source>
        <dbReference type="EMBL" id="GBP00969.1"/>
    </source>
</evidence>
<gene>
    <name evidence="1" type="ORF">EVAR_2268_1</name>
</gene>
<keyword evidence="2" id="KW-1185">Reference proteome</keyword>
<organism evidence="1 2">
    <name type="scientific">Eumeta variegata</name>
    <name type="common">Bagworm moth</name>
    <name type="synonym">Eumeta japonica</name>
    <dbReference type="NCBI Taxonomy" id="151549"/>
    <lineage>
        <taxon>Eukaryota</taxon>
        <taxon>Metazoa</taxon>
        <taxon>Ecdysozoa</taxon>
        <taxon>Arthropoda</taxon>
        <taxon>Hexapoda</taxon>
        <taxon>Insecta</taxon>
        <taxon>Pterygota</taxon>
        <taxon>Neoptera</taxon>
        <taxon>Endopterygota</taxon>
        <taxon>Lepidoptera</taxon>
        <taxon>Glossata</taxon>
        <taxon>Ditrysia</taxon>
        <taxon>Tineoidea</taxon>
        <taxon>Psychidae</taxon>
        <taxon>Oiketicinae</taxon>
        <taxon>Eumeta</taxon>
    </lineage>
</organism>
<name>A0A4C1SFN7_EUMVA</name>